<dbReference type="AlphaFoldDB" id="F4S1B9"/>
<protein>
    <recommendedName>
        <fullName evidence="9">Auxin efflux carrier</fullName>
    </recommendedName>
</protein>
<dbReference type="OrthoDB" id="2499604at2759"/>
<dbReference type="eggNOG" id="KOG2722">
    <property type="taxonomic scope" value="Eukaryota"/>
</dbReference>
<dbReference type="PANTHER" id="PTHR31794">
    <property type="entry name" value="AUXIN EFFLUX TRANSPORTER FAMILY PROTEIN (EUROFUNG)"/>
    <property type="match status" value="1"/>
</dbReference>
<feature type="transmembrane region" description="Helical" evidence="6">
    <location>
        <begin position="77"/>
        <end position="103"/>
    </location>
</feature>
<dbReference type="VEuPathDB" id="FungiDB:MELLADRAFT_117767"/>
<feature type="transmembrane region" description="Helical" evidence="6">
    <location>
        <begin position="501"/>
        <end position="526"/>
    </location>
</feature>
<feature type="transmembrane region" description="Helical" evidence="6">
    <location>
        <begin position="115"/>
        <end position="138"/>
    </location>
</feature>
<evidence type="ECO:0000313" key="7">
    <source>
        <dbReference type="EMBL" id="EGG01537.1"/>
    </source>
</evidence>
<reference evidence="8" key="1">
    <citation type="journal article" date="2011" name="Proc. Natl. Acad. Sci. U.S.A.">
        <title>Obligate biotrophy features unraveled by the genomic analysis of rust fungi.</title>
        <authorList>
            <person name="Duplessis S."/>
            <person name="Cuomo C.A."/>
            <person name="Lin Y.-C."/>
            <person name="Aerts A."/>
            <person name="Tisserant E."/>
            <person name="Veneault-Fourrey C."/>
            <person name="Joly D.L."/>
            <person name="Hacquard S."/>
            <person name="Amselem J."/>
            <person name="Cantarel B.L."/>
            <person name="Chiu R."/>
            <person name="Coutinho P.M."/>
            <person name="Feau N."/>
            <person name="Field M."/>
            <person name="Frey P."/>
            <person name="Gelhaye E."/>
            <person name="Goldberg J."/>
            <person name="Grabherr M.G."/>
            <person name="Kodira C.D."/>
            <person name="Kohler A."/>
            <person name="Kuees U."/>
            <person name="Lindquist E.A."/>
            <person name="Lucas S.M."/>
            <person name="Mago R."/>
            <person name="Mauceli E."/>
            <person name="Morin E."/>
            <person name="Murat C."/>
            <person name="Pangilinan J.L."/>
            <person name="Park R."/>
            <person name="Pearson M."/>
            <person name="Quesneville H."/>
            <person name="Rouhier N."/>
            <person name="Sakthikumar S."/>
            <person name="Salamov A.A."/>
            <person name="Schmutz J."/>
            <person name="Selles B."/>
            <person name="Shapiro H."/>
            <person name="Tanguay P."/>
            <person name="Tuskan G.A."/>
            <person name="Henrissat B."/>
            <person name="Van de Peer Y."/>
            <person name="Rouze P."/>
            <person name="Ellis J.G."/>
            <person name="Dodds P.N."/>
            <person name="Schein J.E."/>
            <person name="Zhong S."/>
            <person name="Hamelin R.C."/>
            <person name="Grigoriev I.V."/>
            <person name="Szabo L.J."/>
            <person name="Martin F."/>
        </authorList>
    </citation>
    <scope>NUCLEOTIDE SEQUENCE [LARGE SCALE GENOMIC DNA]</scope>
    <source>
        <strain evidence="8">98AG31 / pathotype 3-4-7</strain>
    </source>
</reference>
<organism evidence="8">
    <name type="scientific">Melampsora larici-populina (strain 98AG31 / pathotype 3-4-7)</name>
    <name type="common">Poplar leaf rust fungus</name>
    <dbReference type="NCBI Taxonomy" id="747676"/>
    <lineage>
        <taxon>Eukaryota</taxon>
        <taxon>Fungi</taxon>
        <taxon>Dikarya</taxon>
        <taxon>Basidiomycota</taxon>
        <taxon>Pucciniomycotina</taxon>
        <taxon>Pucciniomycetes</taxon>
        <taxon>Pucciniales</taxon>
        <taxon>Melampsoraceae</taxon>
        <taxon>Melampsora</taxon>
    </lineage>
</organism>
<evidence type="ECO:0000313" key="8">
    <source>
        <dbReference type="Proteomes" id="UP000001072"/>
    </source>
</evidence>
<keyword evidence="3 6" id="KW-1133">Transmembrane helix</keyword>
<accession>F4S1B9</accession>
<keyword evidence="2 6" id="KW-0812">Transmembrane</keyword>
<feature type="region of interest" description="Disordered" evidence="5">
    <location>
        <begin position="344"/>
        <end position="363"/>
    </location>
</feature>
<keyword evidence="8" id="KW-1185">Reference proteome</keyword>
<sequence>MNTDAVGLNLFLIIRTVAGSILEVFFLCLVGYILARKKIITAQSKTTLNQINVAFFTPALMFSKVAFSLTIDKLAELYIVPIGFIITTTASALIAHLLARFVFRLRTSESKFCIAVSMFMNSNSLPIALVTSLIGHLQGTNGLEWGPNDSKDKQLGRSITYLVVFSTLGLVLRWSYGVSLLSASISSPTTSNAETPASRHTPPSLDLESTPLLDADTDDEEVPKTLSASSLRLNLDSEDQDQQPTNRPSALLRPAPISTGRPARSPSASSVSFVIPTRPRRTSTSTITTNTSGSSPYALRHNRESHDEPPASPEVGRLRRPIFQSFPNIAVRWAESIASSSQSRRSSVVSALEDDEEESGIGGVDGVDAVGPLLGPPSHLPHKVHHGHHHSKSSIQKFFNRYCIRPLKRIHQFMTPPLYSSLLSLIVVCIPPLQDWLEDVDPLCSALKSAGHVSVPLTLVVLGAYFHDDRKPETLNADQDERDHPFESVKHRALRAKSDRLTVTAAVMSRQILTPLILIPILYFILKLLTSSIPSTGDGSGGVHEDPCFILVSVLLIGAPPAITLAQMTCTNPFPIGTKAFKEQDTLNHRFQRLISKTLLMSYVFVTPVTTVILVVAGIVLVQATR</sequence>
<keyword evidence="4 6" id="KW-0472">Membrane</keyword>
<dbReference type="HOGENOM" id="CLU_026460_0_0_1"/>
<dbReference type="PANTHER" id="PTHR31794:SF2">
    <property type="entry name" value="AUXIN EFFLUX TRANSPORTER FAMILY PROTEIN (EUROFUNG)"/>
    <property type="match status" value="1"/>
</dbReference>
<dbReference type="Pfam" id="PF03547">
    <property type="entry name" value="Mem_trans"/>
    <property type="match status" value="1"/>
</dbReference>
<evidence type="ECO:0000256" key="4">
    <source>
        <dbReference type="ARBA" id="ARBA00023136"/>
    </source>
</evidence>
<feature type="transmembrane region" description="Helical" evidence="6">
    <location>
        <begin position="158"/>
        <end position="176"/>
    </location>
</feature>
<dbReference type="GO" id="GO:0016020">
    <property type="term" value="C:membrane"/>
    <property type="evidence" value="ECO:0007669"/>
    <property type="project" value="UniProtKB-SubCell"/>
</dbReference>
<feature type="region of interest" description="Disordered" evidence="5">
    <location>
        <begin position="187"/>
        <end position="315"/>
    </location>
</feature>
<evidence type="ECO:0000256" key="6">
    <source>
        <dbReference type="SAM" id="Phobius"/>
    </source>
</evidence>
<dbReference type="GO" id="GO:0005783">
    <property type="term" value="C:endoplasmic reticulum"/>
    <property type="evidence" value="ECO:0007669"/>
    <property type="project" value="TreeGrafter"/>
</dbReference>
<dbReference type="KEGG" id="mlr:MELLADRAFT_117767"/>
<dbReference type="EMBL" id="GL883137">
    <property type="protein sequence ID" value="EGG01537.1"/>
    <property type="molecule type" value="Genomic_DNA"/>
</dbReference>
<dbReference type="InParanoid" id="F4S1B9"/>
<dbReference type="GeneID" id="18926088"/>
<evidence type="ECO:0000256" key="2">
    <source>
        <dbReference type="ARBA" id="ARBA00022692"/>
    </source>
</evidence>
<evidence type="ECO:0008006" key="9">
    <source>
        <dbReference type="Google" id="ProtNLM"/>
    </source>
</evidence>
<dbReference type="Proteomes" id="UP000001072">
    <property type="component" value="Unassembled WGS sequence"/>
</dbReference>
<comment type="subcellular location">
    <subcellularLocation>
        <location evidence="1">Membrane</location>
        <topology evidence="1">Multi-pass membrane protein</topology>
    </subcellularLocation>
</comment>
<feature type="transmembrane region" description="Helical" evidence="6">
    <location>
        <begin position="12"/>
        <end position="35"/>
    </location>
</feature>
<evidence type="ECO:0000256" key="3">
    <source>
        <dbReference type="ARBA" id="ARBA00022989"/>
    </source>
</evidence>
<dbReference type="RefSeq" id="XP_007415128.1">
    <property type="nucleotide sequence ID" value="XM_007415066.1"/>
</dbReference>
<feature type="compositionally biased region" description="Low complexity" evidence="5">
    <location>
        <begin position="261"/>
        <end position="296"/>
    </location>
</feature>
<evidence type="ECO:0000256" key="5">
    <source>
        <dbReference type="SAM" id="MobiDB-lite"/>
    </source>
</evidence>
<dbReference type="InterPro" id="IPR004776">
    <property type="entry name" value="Mem_transp_PIN-like"/>
</dbReference>
<proteinExistence type="predicted"/>
<evidence type="ECO:0000256" key="1">
    <source>
        <dbReference type="ARBA" id="ARBA00004141"/>
    </source>
</evidence>
<feature type="transmembrane region" description="Helical" evidence="6">
    <location>
        <begin position="47"/>
        <end position="71"/>
    </location>
</feature>
<gene>
    <name evidence="7" type="ORF">MELLADRAFT_117767</name>
</gene>
<dbReference type="FunCoup" id="F4S1B9">
    <property type="interactions" value="26"/>
</dbReference>
<dbReference type="STRING" id="747676.F4S1B9"/>
<dbReference type="GO" id="GO:0055085">
    <property type="term" value="P:transmembrane transport"/>
    <property type="evidence" value="ECO:0007669"/>
    <property type="project" value="InterPro"/>
</dbReference>
<feature type="transmembrane region" description="Helical" evidence="6">
    <location>
        <begin position="600"/>
        <end position="622"/>
    </location>
</feature>
<name>F4S1B9_MELLP</name>